<comment type="caution">
    <text evidence="1">The sequence shown here is derived from an EMBL/GenBank/DDBJ whole genome shotgun (WGS) entry which is preliminary data.</text>
</comment>
<dbReference type="InterPro" id="IPR035914">
    <property type="entry name" value="Sperma_CUB_dom_sf"/>
</dbReference>
<gene>
    <name evidence="1" type="ORF">CSKR_113269</name>
</gene>
<dbReference type="AlphaFoldDB" id="A0A3R7G2L3"/>
<organism evidence="1 2">
    <name type="scientific">Clonorchis sinensis</name>
    <name type="common">Chinese liver fluke</name>
    <dbReference type="NCBI Taxonomy" id="79923"/>
    <lineage>
        <taxon>Eukaryota</taxon>
        <taxon>Metazoa</taxon>
        <taxon>Spiralia</taxon>
        <taxon>Lophotrochozoa</taxon>
        <taxon>Platyhelminthes</taxon>
        <taxon>Trematoda</taxon>
        <taxon>Digenea</taxon>
        <taxon>Opisthorchiida</taxon>
        <taxon>Opisthorchiata</taxon>
        <taxon>Opisthorchiidae</taxon>
        <taxon>Clonorchis</taxon>
    </lineage>
</organism>
<proteinExistence type="predicted"/>
<dbReference type="OrthoDB" id="6262107at2759"/>
<accession>A0A3R7G2L3</accession>
<protein>
    <recommendedName>
        <fullName evidence="3">CUB domain-containing protein</fullName>
    </recommendedName>
</protein>
<name>A0A3R7G2L3_CLOSI</name>
<evidence type="ECO:0008006" key="3">
    <source>
        <dbReference type="Google" id="ProtNLM"/>
    </source>
</evidence>
<dbReference type="Proteomes" id="UP000286415">
    <property type="component" value="Unassembled WGS sequence"/>
</dbReference>
<dbReference type="SUPFAM" id="SSF49854">
    <property type="entry name" value="Spermadhesin, CUB domain"/>
    <property type="match status" value="1"/>
</dbReference>
<reference evidence="1 2" key="2">
    <citation type="journal article" date="2021" name="Genomics">
        <title>High-quality reference genome for Clonorchis sinensis.</title>
        <authorList>
            <person name="Young N.D."/>
            <person name="Stroehlein A.J."/>
            <person name="Kinkar L."/>
            <person name="Wang T."/>
            <person name="Sohn W.M."/>
            <person name="Chang B.C.H."/>
            <person name="Kaur P."/>
            <person name="Weisz D."/>
            <person name="Dudchenko O."/>
            <person name="Aiden E.L."/>
            <person name="Korhonen P.K."/>
            <person name="Gasser R.B."/>
        </authorList>
    </citation>
    <scope>NUCLEOTIDE SEQUENCE [LARGE SCALE GENOMIC DNA]</scope>
    <source>
        <strain evidence="1">Cs-k2</strain>
    </source>
</reference>
<dbReference type="EMBL" id="NIRI02000056">
    <property type="protein sequence ID" value="KAG5446405.1"/>
    <property type="molecule type" value="Genomic_DNA"/>
</dbReference>
<dbReference type="Gene3D" id="2.60.120.290">
    <property type="entry name" value="Spermadhesin, CUB domain"/>
    <property type="match status" value="1"/>
</dbReference>
<evidence type="ECO:0000313" key="2">
    <source>
        <dbReference type="Proteomes" id="UP000286415"/>
    </source>
</evidence>
<sequence length="209" mass="24117">MLNDNSRHGFARPFVAFLHRKTHAQYNPENSVYTLSLEDEDTNRVITRFGTSASNRTTVYNRILRVNLVVYGGGESQIQFAINITGINILASFPVPCDFRLTRQSANITWLGTDRWYRSDVCRWIIELPERHYIILNFDDFHVHTPRDWSLNISTSAPAKSEVFETAPTVSHRIIPSNKAQFEVKIRSSSTWCLSFNIRYSSRKSPAFL</sequence>
<evidence type="ECO:0000313" key="1">
    <source>
        <dbReference type="EMBL" id="KAG5446405.1"/>
    </source>
</evidence>
<dbReference type="InParanoid" id="A0A3R7G2L3"/>
<keyword evidence="2" id="KW-1185">Reference proteome</keyword>
<reference evidence="1 2" key="1">
    <citation type="journal article" date="2018" name="Biotechnol. Adv.">
        <title>Improved genomic resources and new bioinformatic workflow for the carcinogenic parasite Clonorchis sinensis: Biotechnological implications.</title>
        <authorList>
            <person name="Wang D."/>
            <person name="Korhonen P.K."/>
            <person name="Gasser R.B."/>
            <person name="Young N.D."/>
        </authorList>
    </citation>
    <scope>NUCLEOTIDE SEQUENCE [LARGE SCALE GENOMIC DNA]</scope>
    <source>
        <strain evidence="1">Cs-k2</strain>
    </source>
</reference>